<organism evidence="4 5">
    <name type="scientific">Corynebacterium urogenitale</name>
    <dbReference type="NCBI Taxonomy" id="2487892"/>
    <lineage>
        <taxon>Bacteria</taxon>
        <taxon>Bacillati</taxon>
        <taxon>Actinomycetota</taxon>
        <taxon>Actinomycetes</taxon>
        <taxon>Mycobacteriales</taxon>
        <taxon>Corynebacteriaceae</taxon>
        <taxon>Corynebacterium</taxon>
    </lineage>
</organism>
<keyword evidence="2" id="KW-0472">Membrane</keyword>
<dbReference type="GO" id="GO:0016020">
    <property type="term" value="C:membrane"/>
    <property type="evidence" value="ECO:0007669"/>
    <property type="project" value="InterPro"/>
</dbReference>
<feature type="compositionally biased region" description="Polar residues" evidence="1">
    <location>
        <begin position="1"/>
        <end position="18"/>
    </location>
</feature>
<keyword evidence="2" id="KW-0812">Transmembrane</keyword>
<dbReference type="PANTHER" id="PTHR30282">
    <property type="entry name" value="P-AMINOBENZOYL GLUTAMATE TRANSPORTER"/>
    <property type="match status" value="1"/>
</dbReference>
<dbReference type="InterPro" id="IPR004701">
    <property type="entry name" value="PTS_EIIA_man-typ"/>
</dbReference>
<feature type="transmembrane region" description="Helical" evidence="2">
    <location>
        <begin position="52"/>
        <end position="69"/>
    </location>
</feature>
<dbReference type="GO" id="GO:0015558">
    <property type="term" value="F:secondary active p-aminobenzoyl-glutamate transmembrane transporter activity"/>
    <property type="evidence" value="ECO:0007669"/>
    <property type="project" value="InterPro"/>
</dbReference>
<dbReference type="RefSeq" id="WP_151902332.1">
    <property type="nucleotide sequence ID" value="NZ_CP045032.1"/>
</dbReference>
<feature type="transmembrane region" description="Helical" evidence="2">
    <location>
        <begin position="233"/>
        <end position="253"/>
    </location>
</feature>
<evidence type="ECO:0000313" key="4">
    <source>
        <dbReference type="EMBL" id="QFQ01901.1"/>
    </source>
</evidence>
<feature type="transmembrane region" description="Helical" evidence="2">
    <location>
        <begin position="544"/>
        <end position="565"/>
    </location>
</feature>
<dbReference type="AlphaFoldDB" id="A0A5J6Z6C0"/>
<feature type="transmembrane region" description="Helical" evidence="2">
    <location>
        <begin position="165"/>
        <end position="182"/>
    </location>
</feature>
<keyword evidence="5" id="KW-1185">Reference proteome</keyword>
<feature type="transmembrane region" description="Helical" evidence="2">
    <location>
        <begin position="107"/>
        <end position="126"/>
    </location>
</feature>
<evidence type="ECO:0000313" key="5">
    <source>
        <dbReference type="Proteomes" id="UP000326711"/>
    </source>
</evidence>
<dbReference type="PROSITE" id="PS51096">
    <property type="entry name" value="PTS_EIIA_TYPE_4"/>
    <property type="match status" value="1"/>
</dbReference>
<evidence type="ECO:0000256" key="1">
    <source>
        <dbReference type="SAM" id="MobiDB-lite"/>
    </source>
</evidence>
<feature type="region of interest" description="Disordered" evidence="1">
    <location>
        <begin position="1"/>
        <end position="32"/>
    </location>
</feature>
<gene>
    <name evidence="4" type="primary">abgT</name>
    <name evidence="4" type="ORF">CUROG_02555</name>
</gene>
<feature type="domain" description="PTS EIIA type-4" evidence="3">
    <location>
        <begin position="120"/>
        <end position="298"/>
    </location>
</feature>
<dbReference type="Proteomes" id="UP000326711">
    <property type="component" value="Chromosome"/>
</dbReference>
<dbReference type="EMBL" id="CP045032">
    <property type="protein sequence ID" value="QFQ01901.1"/>
    <property type="molecule type" value="Genomic_DNA"/>
</dbReference>
<proteinExistence type="predicted"/>
<feature type="transmembrane region" description="Helical" evidence="2">
    <location>
        <begin position="332"/>
        <end position="353"/>
    </location>
</feature>
<dbReference type="Pfam" id="PF03806">
    <property type="entry name" value="ABG_transport"/>
    <property type="match status" value="2"/>
</dbReference>
<dbReference type="InterPro" id="IPR004697">
    <property type="entry name" value="AbgT"/>
</dbReference>
<dbReference type="OrthoDB" id="3314392at2"/>
<feature type="region of interest" description="Disordered" evidence="1">
    <location>
        <begin position="284"/>
        <end position="321"/>
    </location>
</feature>
<accession>A0A5J6Z6C0</accession>
<feature type="transmembrane region" description="Helical" evidence="2">
    <location>
        <begin position="452"/>
        <end position="472"/>
    </location>
</feature>
<feature type="compositionally biased region" description="Basic and acidic residues" evidence="1">
    <location>
        <begin position="284"/>
        <end position="294"/>
    </location>
</feature>
<feature type="compositionally biased region" description="Acidic residues" evidence="1">
    <location>
        <begin position="298"/>
        <end position="307"/>
    </location>
</feature>
<feature type="transmembrane region" description="Helical" evidence="2">
    <location>
        <begin position="479"/>
        <end position="497"/>
    </location>
</feature>
<name>A0A5J6Z6C0_9CORY</name>
<dbReference type="KEGG" id="cuo:CUROG_02555"/>
<reference evidence="5" key="1">
    <citation type="submission" date="2019-10" db="EMBL/GenBank/DDBJ databases">
        <title>Complete genome sequence of Corynebacterium urogenitalis DSM 108747, isolated from the genital tract of a cow.</title>
        <authorList>
            <person name="Ruckert C."/>
            <person name="Ballas P."/>
            <person name="Wagener K."/>
            <person name="Drillich M."/>
            <person name="Kaempfer P."/>
            <person name="Busse H.-J."/>
            <person name="Ehling-Schulz M."/>
        </authorList>
    </citation>
    <scope>NUCLEOTIDE SEQUENCE [LARGE SCALE GENOMIC DNA]</scope>
    <source>
        <strain evidence="5">LMM 1652</strain>
    </source>
</reference>
<sequence length="580" mass="61939">MNKTASNKSQRTQAPDTPNSKKKDSEQQESPEHATGFLGLIERIGNKLPDPFWLFVIIGGLVAITSWIGNMAGMRAADPAGGEDVVVKNLLSAEGISYMVSSAVENYVTFPALGLIITVMLGVAVAEHSGLISAAVRALVSKVGPGLLTFVVAIAGVTGSVASDAVYVILIPLGAMAFRAVGRSPIVGAMVAFAASSAGFNASLVLNITDVLLGGISTTAAQIVDESYEVSPLANYFFVVVSAIGLALIITLVTELFMNKKARELVDHDNLNYEHLTFTKASEKEAEAEARKNNGDGVELDDEDDDASVDHENLSQEDLEESLTLESKEARALGITGLAMVIMLGIYFALMFIPGSPLQGEGGAVMESPLIKAVAVPIAMAFFFMGLIYGLLAGTIKSASDVPDMMAKGLKTLLPMMVLFFAVSQFLAWFTWTNLGNWTAIKGSELLTQWNLPPLVLFGAFVLLVALINLLITSGSAQWALMAPVVVPMFMYVGVAPEVTQMLFRIGDSPSNIITPMSPYFALALTFLQRYYSKAGIGTLMSLALPYSIAMLVGWFLMFCVWWLIGLPLGPGTPMDYSLN</sequence>
<dbReference type="GO" id="GO:1902604">
    <property type="term" value="P:p-aminobenzoyl-glutamate transmembrane transport"/>
    <property type="evidence" value="ECO:0007669"/>
    <property type="project" value="InterPro"/>
</dbReference>
<dbReference type="GO" id="GO:0009401">
    <property type="term" value="P:phosphoenolpyruvate-dependent sugar phosphotransferase system"/>
    <property type="evidence" value="ECO:0007669"/>
    <property type="project" value="InterPro"/>
</dbReference>
<feature type="transmembrane region" description="Helical" evidence="2">
    <location>
        <begin position="373"/>
        <end position="392"/>
    </location>
</feature>
<keyword evidence="2" id="KW-1133">Transmembrane helix</keyword>
<feature type="transmembrane region" description="Helical" evidence="2">
    <location>
        <begin position="413"/>
        <end position="432"/>
    </location>
</feature>
<feature type="compositionally biased region" description="Basic and acidic residues" evidence="1">
    <location>
        <begin position="19"/>
        <end position="32"/>
    </location>
</feature>
<feature type="transmembrane region" description="Helical" evidence="2">
    <location>
        <begin position="138"/>
        <end position="159"/>
    </location>
</feature>
<evidence type="ECO:0000259" key="3">
    <source>
        <dbReference type="PROSITE" id="PS51096"/>
    </source>
</evidence>
<dbReference type="PANTHER" id="PTHR30282:SF0">
    <property type="entry name" value="P-AMINOBENZOYL-GLUTAMATE TRANSPORT PROTEIN"/>
    <property type="match status" value="1"/>
</dbReference>
<feature type="transmembrane region" description="Helical" evidence="2">
    <location>
        <begin position="189"/>
        <end position="213"/>
    </location>
</feature>
<feature type="transmembrane region" description="Helical" evidence="2">
    <location>
        <begin position="513"/>
        <end position="532"/>
    </location>
</feature>
<evidence type="ECO:0000256" key="2">
    <source>
        <dbReference type="SAM" id="Phobius"/>
    </source>
</evidence>
<protein>
    <submittedName>
        <fullName evidence="4">p-aminobenzoyl-glutamate transport protein</fullName>
    </submittedName>
</protein>